<proteinExistence type="predicted"/>
<dbReference type="EMBL" id="CAJVAS010000034">
    <property type="protein sequence ID" value="CAG7646359.1"/>
    <property type="molecule type" value="Genomic_DNA"/>
</dbReference>
<name>A0A916K6Z2_9BACL</name>
<dbReference type="GO" id="GO:0016747">
    <property type="term" value="F:acyltransferase activity, transferring groups other than amino-acyl groups"/>
    <property type="evidence" value="ECO:0007669"/>
    <property type="project" value="InterPro"/>
</dbReference>
<organism evidence="4 5">
    <name type="scientific">Paenibacillus solanacearum</name>
    <dbReference type="NCBI Taxonomy" id="2048548"/>
    <lineage>
        <taxon>Bacteria</taxon>
        <taxon>Bacillati</taxon>
        <taxon>Bacillota</taxon>
        <taxon>Bacilli</taxon>
        <taxon>Bacillales</taxon>
        <taxon>Paenibacillaceae</taxon>
        <taxon>Paenibacillus</taxon>
    </lineage>
</organism>
<evidence type="ECO:0000313" key="5">
    <source>
        <dbReference type="Proteomes" id="UP000693672"/>
    </source>
</evidence>
<reference evidence="4" key="1">
    <citation type="submission" date="2021-06" db="EMBL/GenBank/DDBJ databases">
        <authorList>
            <person name="Criscuolo A."/>
        </authorList>
    </citation>
    <scope>NUCLEOTIDE SEQUENCE</scope>
    <source>
        <strain evidence="4">CIP111600</strain>
    </source>
</reference>
<protein>
    <recommendedName>
        <fullName evidence="3">N-acetyltransferase domain-containing protein</fullName>
    </recommendedName>
</protein>
<evidence type="ECO:0000256" key="2">
    <source>
        <dbReference type="ARBA" id="ARBA00023315"/>
    </source>
</evidence>
<evidence type="ECO:0000259" key="3">
    <source>
        <dbReference type="PROSITE" id="PS51186"/>
    </source>
</evidence>
<accession>A0A916K6Z2</accession>
<dbReference type="Proteomes" id="UP000693672">
    <property type="component" value="Unassembled WGS sequence"/>
</dbReference>
<dbReference type="Pfam" id="PF00583">
    <property type="entry name" value="Acetyltransf_1"/>
    <property type="match status" value="1"/>
</dbReference>
<dbReference type="CDD" id="cd04301">
    <property type="entry name" value="NAT_SF"/>
    <property type="match status" value="1"/>
</dbReference>
<dbReference type="PROSITE" id="PS51186">
    <property type="entry name" value="GNAT"/>
    <property type="match status" value="1"/>
</dbReference>
<keyword evidence="2" id="KW-0012">Acyltransferase</keyword>
<keyword evidence="1" id="KW-0808">Transferase</keyword>
<keyword evidence="5" id="KW-1185">Reference proteome</keyword>
<evidence type="ECO:0000313" key="4">
    <source>
        <dbReference type="EMBL" id="CAG7646359.1"/>
    </source>
</evidence>
<dbReference type="PANTHER" id="PTHR43420">
    <property type="entry name" value="ACETYLTRANSFERASE"/>
    <property type="match status" value="1"/>
</dbReference>
<dbReference type="RefSeq" id="WP_218094865.1">
    <property type="nucleotide sequence ID" value="NZ_CAJVAS010000034.1"/>
</dbReference>
<evidence type="ECO:0000256" key="1">
    <source>
        <dbReference type="ARBA" id="ARBA00022679"/>
    </source>
</evidence>
<dbReference type="PANTHER" id="PTHR43420:SF44">
    <property type="entry name" value="ACETYLTRANSFERASE YPEA"/>
    <property type="match status" value="1"/>
</dbReference>
<gene>
    <name evidence="4" type="ORF">PAESOLCIP111_05150</name>
</gene>
<sequence length="302" mass="32707">MKPSTVRESVEIRRLADCTFRQAVELWNLGFAGYYSDMTLTLDKFIAKLGSEWIRPELSVAAFIGGEPAGFVLVAVKEVDGVNLAWNGGTGVHPAYRGKGLAKLLMREAVAAMKEGGAETALLEVVQKNAAALAAYESAGFLVCDELIGMKRMGALNGISSVQPYAAEAYSTVRAKLQQIAKLPFFRHETAWTSAWFNLKDGEGIVVLDQEGVIGAYVLVRKTYGENGELQGVTLFQCAADSSRPDRKELLCAVLAEAFGPSDEACQRSVSNLSMSDPAVIEWLEAAGFEAVYTQYLMIAKL</sequence>
<feature type="domain" description="N-acetyltransferase" evidence="3">
    <location>
        <begin position="10"/>
        <end position="158"/>
    </location>
</feature>
<dbReference type="InterPro" id="IPR000182">
    <property type="entry name" value="GNAT_dom"/>
</dbReference>
<comment type="caution">
    <text evidence="4">The sequence shown here is derived from an EMBL/GenBank/DDBJ whole genome shotgun (WGS) entry which is preliminary data.</text>
</comment>
<dbReference type="InterPro" id="IPR050680">
    <property type="entry name" value="YpeA/RimI_acetyltransf"/>
</dbReference>
<dbReference type="AlphaFoldDB" id="A0A916K6Z2"/>